<dbReference type="InterPro" id="IPR051923">
    <property type="entry name" value="Glycosyl_Hydrolase_39"/>
</dbReference>
<accession>A0A4V5PBS4</accession>
<sequence length="679" mass="75193">MKNINLLLVRCLCVSLVVAVQLCLLNLGFAYGQQQSAAKEVKPGQINIVQTVPGNIFYAHDPKQFSIQVAADSIEWACYDYWNNKVLSGKNAVVANTVAFSIEPKGLGWFKLLIDAKKNGLSTGLKETSFAIVSNFDLSKVSESAFMGQTHSWQSAEILLPIAKKMGVKYVRDAIRWDAIEKQKGVYKFGDKQDQFISLLAPNGMKPYIVCALYNPLYDNGLSPVTEPAQLAFANYVKQLLGRYPAIADIEIWNEPDIPTFSKGLTTTDEKTNFYFNLLKTSYEQVHPSFPKVKVIGMVLGDVGTDQLVNKILQKGALKFMDEYSFHSYRPVPELIALDIDRHKAIMRSHNGDKVIPINLSETGFTSFTFTEKEQASALPRRIVSALSNGIQRIGIYNLQNKSTLFDREGAYGLIRHQNDTLGAYTPKPGFATYAALTRELSGAKFVEEEAVSPGLIHAYKFKKGGQDVRVMYALSGTGVHLYPKEAAIDVVDVMGNLKTYKAVNGVVSLILDENAIYIKGQLKSPYAKEYVLNASSPVQFKYGFYAGGYTESAGKWFPAIEEVKGQDGKRTRVVAKADLEAKVTWKSAIAIPGDYQLSVYLPSNAALKVNATRNALYTVYVGGKNVKTIQVDQFANQGKWFDLGTYQLSRGTNNYVELTAEQAGQPLRADVISYKLIN</sequence>
<feature type="domain" description="Golvesin/Xly CBD-like" evidence="1">
    <location>
        <begin position="551"/>
        <end position="673"/>
    </location>
</feature>
<evidence type="ECO:0000313" key="2">
    <source>
        <dbReference type="EMBL" id="TKC57206.1"/>
    </source>
</evidence>
<dbReference type="InterPro" id="IPR017853">
    <property type="entry name" value="GH"/>
</dbReference>
<protein>
    <recommendedName>
        <fullName evidence="1">Golvesin/Xly CBD-like domain-containing protein</fullName>
    </recommendedName>
</protein>
<gene>
    <name evidence="2" type="ORF">FBD94_21505</name>
</gene>
<dbReference type="Proteomes" id="UP000309594">
    <property type="component" value="Unassembled WGS sequence"/>
</dbReference>
<reference evidence="2 3" key="1">
    <citation type="submission" date="2019-04" db="EMBL/GenBank/DDBJ databases">
        <title>Pedobacter sp. RP-1-16 sp. nov., isolated from Arctic soil.</title>
        <authorList>
            <person name="Dahal R.H."/>
            <person name="Kim D.-U."/>
        </authorList>
    </citation>
    <scope>NUCLEOTIDE SEQUENCE [LARGE SCALE GENOMIC DNA]</scope>
    <source>
        <strain evidence="2 3">RP-1-16</strain>
    </source>
</reference>
<dbReference type="PANTHER" id="PTHR12631:SF10">
    <property type="entry name" value="BETA-XYLOSIDASE-LIKE PROTEIN-RELATED"/>
    <property type="match status" value="1"/>
</dbReference>
<dbReference type="PANTHER" id="PTHR12631">
    <property type="entry name" value="ALPHA-L-IDURONIDASE"/>
    <property type="match status" value="1"/>
</dbReference>
<dbReference type="Pfam" id="PF25275">
    <property type="entry name" value="Golvesin_C"/>
    <property type="match status" value="1"/>
</dbReference>
<organism evidence="2 3">
    <name type="scientific">Pedobacter hiemivivus</name>
    <dbReference type="NCBI Taxonomy" id="2530454"/>
    <lineage>
        <taxon>Bacteria</taxon>
        <taxon>Pseudomonadati</taxon>
        <taxon>Bacteroidota</taxon>
        <taxon>Sphingobacteriia</taxon>
        <taxon>Sphingobacteriales</taxon>
        <taxon>Sphingobacteriaceae</taxon>
        <taxon>Pedobacter</taxon>
    </lineage>
</organism>
<dbReference type="AlphaFoldDB" id="A0A4V5PBS4"/>
<dbReference type="SUPFAM" id="SSF51445">
    <property type="entry name" value="(Trans)glycosidases"/>
    <property type="match status" value="1"/>
</dbReference>
<comment type="caution">
    <text evidence="2">The sequence shown here is derived from an EMBL/GenBank/DDBJ whole genome shotgun (WGS) entry which is preliminary data.</text>
</comment>
<proteinExistence type="predicted"/>
<dbReference type="Gene3D" id="3.20.20.80">
    <property type="entry name" value="Glycosidases"/>
    <property type="match status" value="1"/>
</dbReference>
<dbReference type="GO" id="GO:0004553">
    <property type="term" value="F:hydrolase activity, hydrolyzing O-glycosyl compounds"/>
    <property type="evidence" value="ECO:0007669"/>
    <property type="project" value="TreeGrafter"/>
</dbReference>
<evidence type="ECO:0000259" key="1">
    <source>
        <dbReference type="Pfam" id="PF25275"/>
    </source>
</evidence>
<dbReference type="InterPro" id="IPR033803">
    <property type="entry name" value="CBD-like_Golvesin-Xly"/>
</dbReference>
<dbReference type="RefSeq" id="WP_136881730.1">
    <property type="nucleotide sequence ID" value="NZ_SWDX01000010.1"/>
</dbReference>
<name>A0A4V5PBS4_9SPHI</name>
<evidence type="ECO:0000313" key="3">
    <source>
        <dbReference type="Proteomes" id="UP000309594"/>
    </source>
</evidence>
<dbReference type="EMBL" id="SWDX01000010">
    <property type="protein sequence ID" value="TKC57206.1"/>
    <property type="molecule type" value="Genomic_DNA"/>
</dbReference>